<organism evidence="1 2">
    <name type="scientific">Jatrophihabitans telluris</name>
    <dbReference type="NCBI Taxonomy" id="2038343"/>
    <lineage>
        <taxon>Bacteria</taxon>
        <taxon>Bacillati</taxon>
        <taxon>Actinomycetota</taxon>
        <taxon>Actinomycetes</taxon>
        <taxon>Jatrophihabitantales</taxon>
        <taxon>Jatrophihabitantaceae</taxon>
        <taxon>Jatrophihabitans</taxon>
    </lineage>
</organism>
<sequence length="208" mass="22256">MTEFQLQVAQLFFGLPASDGFLLAGGGALLAQGLTARPTQDLDFFTRPGAGDVGSARDQLLAAAGEHGWDVDVVQDSDTFCRMLIHGPNDLLVDLALDSAPGRPAMASLAGPTFAPAELAGRKLIALFDRAAARDFVDVFTLSRRFSKAELLELACELDAGFDVAVFVDMIGLLSRYSDVDLDLGDVNAAEVRTFFADWSTELEPGRQ</sequence>
<keyword evidence="1" id="KW-0808">Transferase</keyword>
<dbReference type="RefSeq" id="WP_249769507.1">
    <property type="nucleotide sequence ID" value="NZ_CP097332.1"/>
</dbReference>
<dbReference type="EMBL" id="CP097332">
    <property type="protein sequence ID" value="UQX87070.1"/>
    <property type="molecule type" value="Genomic_DNA"/>
</dbReference>
<dbReference type="Pfam" id="PF08843">
    <property type="entry name" value="AbiEii"/>
    <property type="match status" value="1"/>
</dbReference>
<dbReference type="GO" id="GO:0016740">
    <property type="term" value="F:transferase activity"/>
    <property type="evidence" value="ECO:0007669"/>
    <property type="project" value="UniProtKB-KW"/>
</dbReference>
<reference evidence="1" key="2">
    <citation type="submission" date="2022-05" db="EMBL/GenBank/DDBJ databases">
        <authorList>
            <person name="Kim J.-S."/>
            <person name="Lee K."/>
            <person name="Suh M."/>
            <person name="Eom M."/>
            <person name="Kim J.-S."/>
            <person name="Kim D.-S."/>
            <person name="Ko S.-H."/>
            <person name="Shin Y."/>
            <person name="Lee J.-S."/>
        </authorList>
    </citation>
    <scope>NUCLEOTIDE SEQUENCE</scope>
    <source>
        <strain evidence="1">N237</strain>
    </source>
</reference>
<proteinExistence type="predicted"/>
<reference evidence="1" key="1">
    <citation type="journal article" date="2018" name="Int. J. Syst. Evol. Microbiol.">
        <title>Jatrophihabitans telluris sp. nov., isolated from sediment soil of lava forest wetlands and the emended description of the genus Jatrophihabitans.</title>
        <authorList>
            <person name="Lee K.C."/>
            <person name="Suh M.K."/>
            <person name="Eom M.K."/>
            <person name="Kim K.K."/>
            <person name="Kim J.S."/>
            <person name="Kim D.S."/>
            <person name="Ko S.H."/>
            <person name="Shin Y.K."/>
            <person name="Lee J.S."/>
        </authorList>
    </citation>
    <scope>NUCLEOTIDE SEQUENCE</scope>
    <source>
        <strain evidence="1">N237</strain>
    </source>
</reference>
<gene>
    <name evidence="1" type="ORF">M6D93_12220</name>
</gene>
<protein>
    <submittedName>
        <fullName evidence="1">Nucleotidyl transferase AbiEii/AbiGii toxin family protein</fullName>
    </submittedName>
</protein>
<evidence type="ECO:0000313" key="1">
    <source>
        <dbReference type="EMBL" id="UQX87070.1"/>
    </source>
</evidence>
<accession>A0ABY4QUD6</accession>
<name>A0ABY4QUD6_9ACTN</name>
<dbReference type="Proteomes" id="UP001056336">
    <property type="component" value="Chromosome"/>
</dbReference>
<evidence type="ECO:0000313" key="2">
    <source>
        <dbReference type="Proteomes" id="UP001056336"/>
    </source>
</evidence>
<dbReference type="InterPro" id="IPR014942">
    <property type="entry name" value="AbiEii"/>
</dbReference>
<keyword evidence="2" id="KW-1185">Reference proteome</keyword>